<feature type="transmembrane region" description="Helical" evidence="2">
    <location>
        <begin position="165"/>
        <end position="187"/>
    </location>
</feature>
<feature type="transmembrane region" description="Helical" evidence="2">
    <location>
        <begin position="285"/>
        <end position="308"/>
    </location>
</feature>
<feature type="transmembrane region" description="Helical" evidence="2">
    <location>
        <begin position="67"/>
        <end position="88"/>
    </location>
</feature>
<dbReference type="Proteomes" id="UP000030647">
    <property type="component" value="Unassembled WGS sequence"/>
</dbReference>
<keyword evidence="2" id="KW-0472">Membrane</keyword>
<evidence type="ECO:0000313" key="5">
    <source>
        <dbReference type="Proteomes" id="UP000030647"/>
    </source>
</evidence>
<feature type="transmembrane region" description="Helical" evidence="2">
    <location>
        <begin position="365"/>
        <end position="383"/>
    </location>
</feature>
<dbReference type="HOGENOM" id="CLU_725196_0_0_9"/>
<feature type="transmembrane region" description="Helical" evidence="2">
    <location>
        <begin position="12"/>
        <end position="29"/>
    </location>
</feature>
<keyword evidence="2" id="KW-1133">Transmembrane helix</keyword>
<name>U4TWD3_9LACO</name>
<dbReference type="Pfam" id="PF02517">
    <property type="entry name" value="Rce1-like"/>
    <property type="match status" value="1"/>
</dbReference>
<evidence type="ECO:0000256" key="1">
    <source>
        <dbReference type="ARBA" id="ARBA00009067"/>
    </source>
</evidence>
<feature type="transmembrane region" description="Helical" evidence="2">
    <location>
        <begin position="314"/>
        <end position="331"/>
    </location>
</feature>
<keyword evidence="5" id="KW-1185">Reference proteome</keyword>
<gene>
    <name evidence="4" type="ORF">L248_2383</name>
</gene>
<sequence>MKSAVTQPAIKPVIWRWWFVIQGVLLVFYCAPPKLADTMVFSILAVIEGFLALTASVRVPRNPVARFFYALNFLLQITAYPLLIGYAANQLLVRLHLAQPGLAAAAMVLVMVVVLVMHLPYAMILFAPLQGGWSQAIAAVYSFAWILGGPTLIPEGLSKTVYPAIGRNLFNTTLYGAFLFLIIGAIAMRQWGYRLPSWRLNPQAERLVLLILLISCLLFLAWNTFSNLDSFRSLFVFQFRLKTVSFYWFAQGLEPGLAEEWLFRYIVLALLLTGLRRSRWQIPASVLLTGLLFGVWHSTNVFAGQSFWATASQVQFAIIAGWFLAALYLYTGSFIVPMLFHAAIDILGMMASASMISTTPTINEYLWSSVMELIYVLLTLWLLTGRRRASMQWTVDRIVPPLPPTPPAAPLPPIPSSVLQ</sequence>
<feature type="transmembrane region" description="Helical" evidence="2">
    <location>
        <begin position="100"/>
        <end position="121"/>
    </location>
</feature>
<dbReference type="STRING" id="1231336.L248_2383"/>
<comment type="similarity">
    <text evidence="1">Belongs to the UPF0177 family.</text>
</comment>
<dbReference type="GO" id="GO:0004175">
    <property type="term" value="F:endopeptidase activity"/>
    <property type="evidence" value="ECO:0007669"/>
    <property type="project" value="UniProtKB-ARBA"/>
</dbReference>
<dbReference type="RefSeq" id="WP_022529049.1">
    <property type="nucleotide sequence ID" value="NZ_KI271585.1"/>
</dbReference>
<feature type="transmembrane region" description="Helical" evidence="2">
    <location>
        <begin position="207"/>
        <end position="225"/>
    </location>
</feature>
<reference evidence="5" key="1">
    <citation type="journal article" date="2013" name="Genome Announc.">
        <title>Whole-Genome Sequencing of Lactobacillus shenzhenensis Strain LY-73T.</title>
        <authorList>
            <person name="Lin Z."/>
            <person name="Liu Z."/>
            <person name="Yang R."/>
            <person name="Zou Y."/>
            <person name="Wan D."/>
            <person name="Chen J."/>
            <person name="Guo M."/>
            <person name="Zhao J."/>
            <person name="Fang C."/>
            <person name="Yang R."/>
            <person name="Liu F."/>
        </authorList>
    </citation>
    <scope>NUCLEOTIDE SEQUENCE [LARGE SCALE GENOMIC DNA]</scope>
    <source>
        <strain evidence="5">LY-73</strain>
    </source>
</reference>
<dbReference type="AlphaFoldDB" id="U4TWD3"/>
<feature type="domain" description="CAAX prenyl protease 2/Lysostaphin resistance protein A-like" evidence="3">
    <location>
        <begin position="246"/>
        <end position="346"/>
    </location>
</feature>
<accession>U4TWD3</accession>
<protein>
    <recommendedName>
        <fullName evidence="3">CAAX prenyl protease 2/Lysostaphin resistance protein A-like domain-containing protein</fullName>
    </recommendedName>
</protein>
<feature type="transmembrane region" description="Helical" evidence="2">
    <location>
        <begin position="133"/>
        <end position="153"/>
    </location>
</feature>
<evidence type="ECO:0000256" key="2">
    <source>
        <dbReference type="SAM" id="Phobius"/>
    </source>
</evidence>
<evidence type="ECO:0000313" key="4">
    <source>
        <dbReference type="EMBL" id="ERL65697.1"/>
    </source>
</evidence>
<dbReference type="GO" id="GO:0080120">
    <property type="term" value="P:CAAX-box protein maturation"/>
    <property type="evidence" value="ECO:0007669"/>
    <property type="project" value="UniProtKB-ARBA"/>
</dbReference>
<dbReference type="OrthoDB" id="2319903at2"/>
<organism evidence="4 5">
    <name type="scientific">Schleiferilactobacillus shenzhenensis LY-73</name>
    <dbReference type="NCBI Taxonomy" id="1231336"/>
    <lineage>
        <taxon>Bacteria</taxon>
        <taxon>Bacillati</taxon>
        <taxon>Bacillota</taxon>
        <taxon>Bacilli</taxon>
        <taxon>Lactobacillales</taxon>
        <taxon>Lactobacillaceae</taxon>
        <taxon>Schleiferilactobacillus</taxon>
    </lineage>
</organism>
<dbReference type="EMBL" id="KI271585">
    <property type="protein sequence ID" value="ERL65697.1"/>
    <property type="molecule type" value="Genomic_DNA"/>
</dbReference>
<feature type="transmembrane region" description="Helical" evidence="2">
    <location>
        <begin position="35"/>
        <end position="55"/>
    </location>
</feature>
<keyword evidence="2" id="KW-0812">Transmembrane</keyword>
<dbReference type="eggNOG" id="COG1266">
    <property type="taxonomic scope" value="Bacteria"/>
</dbReference>
<dbReference type="InterPro" id="IPR003675">
    <property type="entry name" value="Rce1/LyrA-like_dom"/>
</dbReference>
<evidence type="ECO:0000259" key="3">
    <source>
        <dbReference type="Pfam" id="PF02517"/>
    </source>
</evidence>
<proteinExistence type="inferred from homology"/>